<dbReference type="AlphaFoldDB" id="E6QHZ5"/>
<organism evidence="1">
    <name type="scientific">mine drainage metagenome</name>
    <dbReference type="NCBI Taxonomy" id="410659"/>
    <lineage>
        <taxon>unclassified sequences</taxon>
        <taxon>metagenomes</taxon>
        <taxon>ecological metagenomes</taxon>
    </lineage>
</organism>
<dbReference type="EMBL" id="CABQ01000029">
    <property type="protein sequence ID" value="CBI06860.1"/>
    <property type="molecule type" value="Genomic_DNA"/>
</dbReference>
<evidence type="ECO:0000313" key="1">
    <source>
        <dbReference type="EMBL" id="CBI06860.1"/>
    </source>
</evidence>
<protein>
    <submittedName>
        <fullName evidence="1">Uncharacterized protein</fullName>
    </submittedName>
</protein>
<accession>E6QHZ5</accession>
<name>E6QHZ5_9ZZZZ</name>
<reference evidence="1" key="1">
    <citation type="submission" date="2009-10" db="EMBL/GenBank/DDBJ databases">
        <title>Diversity of trophic interactions inside an arsenic-rich microbial ecosystem.</title>
        <authorList>
            <person name="Bertin P.N."/>
            <person name="Heinrich-Salmeron A."/>
            <person name="Pelletier E."/>
            <person name="Goulhen-Chollet F."/>
            <person name="Arsene-Ploetze F."/>
            <person name="Gallien S."/>
            <person name="Calteau A."/>
            <person name="Vallenet D."/>
            <person name="Casiot C."/>
            <person name="Chane-Woon-Ming B."/>
            <person name="Giloteaux L."/>
            <person name="Barakat M."/>
            <person name="Bonnefoy V."/>
            <person name="Bruneel O."/>
            <person name="Chandler M."/>
            <person name="Cleiss J."/>
            <person name="Duran R."/>
            <person name="Elbaz-Poulichet F."/>
            <person name="Fonknechten N."/>
            <person name="Lauga B."/>
            <person name="Mornico D."/>
            <person name="Ortet P."/>
            <person name="Schaeffer C."/>
            <person name="Siguier P."/>
            <person name="Alexander Thil Smith A."/>
            <person name="Van Dorsselaer A."/>
            <person name="Weissenbach J."/>
            <person name="Medigue C."/>
            <person name="Le Paslier D."/>
        </authorList>
    </citation>
    <scope>NUCLEOTIDE SEQUENCE</scope>
</reference>
<sequence length="147" mass="15707">MVKCGLILEAIMKPMIGVVGAIVLIALVSATIGNNSAPTPAASTAVHTAPASTAEQKAKAVQCGKALSSGHAAWVDMEKDGDYVTVVATPEFLEAGYDTREAFTALTVCYYTDGRMDDTVKIVEFLDPHTHAPFGHWYKGMQLTFDR</sequence>
<gene>
    <name evidence="1" type="ORF">CARN6_0138</name>
</gene>
<comment type="caution">
    <text evidence="1">The sequence shown here is derived from an EMBL/GenBank/DDBJ whole genome shotgun (WGS) entry which is preliminary data.</text>
</comment>
<proteinExistence type="predicted"/>